<dbReference type="PANTHER" id="PTHR23291:SF115">
    <property type="entry name" value="MODULATOR OF FTSH PROTEASE YCCA"/>
    <property type="match status" value="1"/>
</dbReference>
<comment type="similarity">
    <text evidence="2 7">Belongs to the BI1 family.</text>
</comment>
<evidence type="ECO:0000313" key="9">
    <source>
        <dbReference type="Proteomes" id="UP001595840"/>
    </source>
</evidence>
<feature type="transmembrane region" description="Helical" evidence="7">
    <location>
        <begin position="77"/>
        <end position="100"/>
    </location>
</feature>
<evidence type="ECO:0000256" key="7">
    <source>
        <dbReference type="RuleBase" id="RU004379"/>
    </source>
</evidence>
<keyword evidence="4 7" id="KW-0812">Transmembrane</keyword>
<evidence type="ECO:0000313" key="8">
    <source>
        <dbReference type="EMBL" id="MFC4363945.1"/>
    </source>
</evidence>
<dbReference type="PANTHER" id="PTHR23291">
    <property type="entry name" value="BAX INHIBITOR-RELATED"/>
    <property type="match status" value="1"/>
</dbReference>
<dbReference type="RefSeq" id="WP_290263038.1">
    <property type="nucleotide sequence ID" value="NZ_JAUFQG010000004.1"/>
</dbReference>
<dbReference type="InterPro" id="IPR006214">
    <property type="entry name" value="Bax_inhibitor_1-related"/>
</dbReference>
<evidence type="ECO:0000256" key="6">
    <source>
        <dbReference type="ARBA" id="ARBA00023136"/>
    </source>
</evidence>
<gene>
    <name evidence="8" type="ORF">ACFOX3_16630</name>
</gene>
<organism evidence="8 9">
    <name type="scientific">Simiduia curdlanivorans</name>
    <dbReference type="NCBI Taxonomy" id="1492769"/>
    <lineage>
        <taxon>Bacteria</taxon>
        <taxon>Pseudomonadati</taxon>
        <taxon>Pseudomonadota</taxon>
        <taxon>Gammaproteobacteria</taxon>
        <taxon>Cellvibrionales</taxon>
        <taxon>Cellvibrionaceae</taxon>
        <taxon>Simiduia</taxon>
    </lineage>
</organism>
<evidence type="ECO:0000256" key="2">
    <source>
        <dbReference type="ARBA" id="ARBA00010350"/>
    </source>
</evidence>
<dbReference type="CDD" id="cd10433">
    <property type="entry name" value="YccA_like"/>
    <property type="match status" value="1"/>
</dbReference>
<reference evidence="9" key="1">
    <citation type="journal article" date="2019" name="Int. J. Syst. Evol. Microbiol.">
        <title>The Global Catalogue of Microorganisms (GCM) 10K type strain sequencing project: providing services to taxonomists for standard genome sequencing and annotation.</title>
        <authorList>
            <consortium name="The Broad Institute Genomics Platform"/>
            <consortium name="The Broad Institute Genome Sequencing Center for Infectious Disease"/>
            <person name="Wu L."/>
            <person name="Ma J."/>
        </authorList>
    </citation>
    <scope>NUCLEOTIDE SEQUENCE [LARGE SCALE GENOMIC DNA]</scope>
    <source>
        <strain evidence="9">CECT 8570</strain>
    </source>
</reference>
<dbReference type="EMBL" id="JBHSCX010000021">
    <property type="protein sequence ID" value="MFC4363945.1"/>
    <property type="molecule type" value="Genomic_DNA"/>
</dbReference>
<protein>
    <submittedName>
        <fullName evidence="8">Bax inhibitor-1/YccA family protein</fullName>
    </submittedName>
</protein>
<dbReference type="Pfam" id="PF01027">
    <property type="entry name" value="Bax1-I"/>
    <property type="match status" value="1"/>
</dbReference>
<name>A0ABV8V9N8_9GAMM</name>
<feature type="transmembrane region" description="Helical" evidence="7">
    <location>
        <begin position="196"/>
        <end position="216"/>
    </location>
</feature>
<evidence type="ECO:0000256" key="4">
    <source>
        <dbReference type="ARBA" id="ARBA00022692"/>
    </source>
</evidence>
<evidence type="ECO:0000256" key="1">
    <source>
        <dbReference type="ARBA" id="ARBA00004651"/>
    </source>
</evidence>
<dbReference type="Proteomes" id="UP001595840">
    <property type="component" value="Unassembled WGS sequence"/>
</dbReference>
<comment type="subcellular location">
    <subcellularLocation>
        <location evidence="1">Cell membrane</location>
        <topology evidence="1">Multi-pass membrane protein</topology>
    </subcellularLocation>
</comment>
<feature type="transmembrane region" description="Helical" evidence="7">
    <location>
        <begin position="163"/>
        <end position="184"/>
    </location>
</feature>
<feature type="transmembrane region" description="Helical" evidence="7">
    <location>
        <begin position="137"/>
        <end position="157"/>
    </location>
</feature>
<proteinExistence type="inferred from homology"/>
<keyword evidence="5 7" id="KW-1133">Transmembrane helix</keyword>
<sequence length="221" mass="23681">MQELYSQTERAQAHSEEVSKVLRNTYTLLAMTFAFSALMAVVAIVANVPYMGLWMLLPYVAFLWLTEKNKNSSMGIVWVFALTGWLGFTAGPIVGMVTAAAGIEPVLMALGGTALIFFGLSGYVLTTRKDLSFMSGFLMTGLLVAFVAGIANVFLGISGLGLAVSSMFLLLSSGVIAWYTSVIIHGGETNYISATVTLFVAIYNIFMSLLSLIMSFTGGDD</sequence>
<keyword evidence="3" id="KW-1003">Cell membrane</keyword>
<feature type="transmembrane region" description="Helical" evidence="7">
    <location>
        <begin position="106"/>
        <end position="125"/>
    </location>
</feature>
<feature type="transmembrane region" description="Helical" evidence="7">
    <location>
        <begin position="48"/>
        <end position="65"/>
    </location>
</feature>
<keyword evidence="6 7" id="KW-0472">Membrane</keyword>
<accession>A0ABV8V9N8</accession>
<comment type="caution">
    <text evidence="8">The sequence shown here is derived from an EMBL/GenBank/DDBJ whole genome shotgun (WGS) entry which is preliminary data.</text>
</comment>
<keyword evidence="9" id="KW-1185">Reference proteome</keyword>
<feature type="transmembrane region" description="Helical" evidence="7">
    <location>
        <begin position="21"/>
        <end position="42"/>
    </location>
</feature>
<evidence type="ECO:0000256" key="3">
    <source>
        <dbReference type="ARBA" id="ARBA00022475"/>
    </source>
</evidence>
<evidence type="ECO:0000256" key="5">
    <source>
        <dbReference type="ARBA" id="ARBA00022989"/>
    </source>
</evidence>